<evidence type="ECO:0000256" key="4">
    <source>
        <dbReference type="ARBA" id="ARBA00022692"/>
    </source>
</evidence>
<dbReference type="EMBL" id="MT259947">
    <property type="protein sequence ID" value="QOW07623.1"/>
    <property type="molecule type" value="Genomic_DNA"/>
</dbReference>
<evidence type="ECO:0000256" key="2">
    <source>
        <dbReference type="ARBA" id="ARBA00010519"/>
    </source>
</evidence>
<feature type="transmembrane region" description="Helical" evidence="7">
    <location>
        <begin position="30"/>
        <end position="52"/>
    </location>
</feature>
<dbReference type="PANTHER" id="PTHR11434">
    <property type="entry name" value="NADH-UBIQUINONE OXIDOREDUCTASE SUBUNIT ND4L"/>
    <property type="match status" value="1"/>
</dbReference>
<dbReference type="GeneID" id="63377949"/>
<protein>
    <submittedName>
        <fullName evidence="8">Nad4L</fullName>
    </submittedName>
</protein>
<keyword evidence="6 7" id="KW-0472">Membrane</keyword>
<reference evidence="8" key="1">
    <citation type="submission" date="2020-03" db="EMBL/GenBank/DDBJ databases">
        <title>Schizocladia ischiensis organellar genomes: estimating the origin of multicellularity in heterokonts and the emergence of shallow ocean ecosystems.</title>
        <authorList>
            <person name="Phillips N."/>
            <person name="Brawn E.L."/>
            <person name="Boore J."/>
            <person name="Cheda B."/>
            <person name="Salomon M."/>
            <person name="Kawai H."/>
            <person name="Yamagishi T."/>
        </authorList>
    </citation>
    <scope>NUCLEOTIDE SEQUENCE</scope>
</reference>
<dbReference type="GO" id="GO:0016651">
    <property type="term" value="F:oxidoreductase activity, acting on NAD(P)H"/>
    <property type="evidence" value="ECO:0007669"/>
    <property type="project" value="InterPro"/>
</dbReference>
<dbReference type="AlphaFoldDB" id="A0A7S6ZPE7"/>
<dbReference type="InterPro" id="IPR001133">
    <property type="entry name" value="NADH_UbQ_OxRdtase_chain4L/K"/>
</dbReference>
<dbReference type="RefSeq" id="YP_010032409.1">
    <property type="nucleotide sequence ID" value="NC_053869.1"/>
</dbReference>
<organism evidence="8">
    <name type="scientific">Schizocladia ischiensis</name>
    <dbReference type="NCBI Taxonomy" id="196139"/>
    <lineage>
        <taxon>Eukaryota</taxon>
        <taxon>Sar</taxon>
        <taxon>Stramenopiles</taxon>
        <taxon>Ochrophyta</taxon>
        <taxon>PX clade</taxon>
        <taxon>Schizocladiophyceae</taxon>
        <taxon>Schizocladiales</taxon>
        <taxon>Schizocladiaceae</taxon>
        <taxon>Schizocladia</taxon>
    </lineage>
</organism>
<geneLocation type="mitochondrion" evidence="8"/>
<dbReference type="Pfam" id="PF00420">
    <property type="entry name" value="Oxidored_q2"/>
    <property type="match status" value="1"/>
</dbReference>
<evidence type="ECO:0000256" key="5">
    <source>
        <dbReference type="ARBA" id="ARBA00022989"/>
    </source>
</evidence>
<accession>A0A7S6ZPE7</accession>
<dbReference type="GO" id="GO:0030964">
    <property type="term" value="C:NADH dehydrogenase complex"/>
    <property type="evidence" value="ECO:0007669"/>
    <property type="project" value="TreeGrafter"/>
</dbReference>
<name>A0A7S6ZPE7_9STRA</name>
<dbReference type="PANTHER" id="PTHR11434:SF16">
    <property type="entry name" value="NADH-UBIQUINONE OXIDOREDUCTASE CHAIN 4L"/>
    <property type="match status" value="1"/>
</dbReference>
<evidence type="ECO:0000256" key="7">
    <source>
        <dbReference type="SAM" id="Phobius"/>
    </source>
</evidence>
<comment type="similarity">
    <text evidence="2">Belongs to the complex I subunit 4L family.</text>
</comment>
<keyword evidence="4 7" id="KW-0812">Transmembrane</keyword>
<evidence type="ECO:0000256" key="1">
    <source>
        <dbReference type="ARBA" id="ARBA00004141"/>
    </source>
</evidence>
<dbReference type="InterPro" id="IPR039428">
    <property type="entry name" value="NUOK/Mnh_C1-like"/>
</dbReference>
<keyword evidence="3" id="KW-0813">Transport</keyword>
<dbReference type="NCBIfam" id="NF004320">
    <property type="entry name" value="PRK05715.1-2"/>
    <property type="match status" value="1"/>
</dbReference>
<evidence type="ECO:0000256" key="6">
    <source>
        <dbReference type="ARBA" id="ARBA00023136"/>
    </source>
</evidence>
<evidence type="ECO:0000313" key="8">
    <source>
        <dbReference type="EMBL" id="QOW07623.1"/>
    </source>
</evidence>
<sequence>MEFLQFCLLTTAMFFLGIGGIVLNRTNILILLMSIEVSLLALGLNFLILSVYLDDILGQVFCLFILTVAGCESSIGLAIILAYYRVRGRIRMNEASLMKA</sequence>
<dbReference type="Gene3D" id="1.10.287.3510">
    <property type="match status" value="1"/>
</dbReference>
<dbReference type="NCBIfam" id="NF004323">
    <property type="entry name" value="PRK05715.1-5"/>
    <property type="match status" value="1"/>
</dbReference>
<feature type="transmembrane region" description="Helical" evidence="7">
    <location>
        <begin position="58"/>
        <end position="84"/>
    </location>
</feature>
<evidence type="ECO:0000256" key="3">
    <source>
        <dbReference type="ARBA" id="ARBA00022448"/>
    </source>
</evidence>
<dbReference type="GO" id="GO:0042773">
    <property type="term" value="P:ATP synthesis coupled electron transport"/>
    <property type="evidence" value="ECO:0007669"/>
    <property type="project" value="InterPro"/>
</dbReference>
<proteinExistence type="inferred from homology"/>
<dbReference type="HAMAP" id="MF_01456">
    <property type="entry name" value="NDH1_NuoK"/>
    <property type="match status" value="1"/>
</dbReference>
<comment type="subcellular location">
    <subcellularLocation>
        <location evidence="1">Membrane</location>
        <topology evidence="1">Multi-pass membrane protein</topology>
    </subcellularLocation>
</comment>
<keyword evidence="8" id="KW-0496">Mitochondrion</keyword>
<feature type="transmembrane region" description="Helical" evidence="7">
    <location>
        <begin position="6"/>
        <end position="23"/>
    </location>
</feature>
<keyword evidence="5 7" id="KW-1133">Transmembrane helix</keyword>
<gene>
    <name evidence="8" type="primary">nad4L</name>
</gene>